<dbReference type="AlphaFoldDB" id="A0A8D8T744"/>
<organism evidence="1">
    <name type="scientific">Cacopsylla melanoneura</name>
    <dbReference type="NCBI Taxonomy" id="428564"/>
    <lineage>
        <taxon>Eukaryota</taxon>
        <taxon>Metazoa</taxon>
        <taxon>Ecdysozoa</taxon>
        <taxon>Arthropoda</taxon>
        <taxon>Hexapoda</taxon>
        <taxon>Insecta</taxon>
        <taxon>Pterygota</taxon>
        <taxon>Neoptera</taxon>
        <taxon>Paraneoptera</taxon>
        <taxon>Hemiptera</taxon>
        <taxon>Sternorrhyncha</taxon>
        <taxon>Psylloidea</taxon>
        <taxon>Psyllidae</taxon>
        <taxon>Psyllinae</taxon>
        <taxon>Cacopsylla</taxon>
    </lineage>
</organism>
<dbReference type="EMBL" id="HBUF01252951">
    <property type="protein sequence ID" value="CAG6680647.1"/>
    <property type="molecule type" value="Transcribed_RNA"/>
</dbReference>
<accession>A0A8D8T744</accession>
<proteinExistence type="predicted"/>
<name>A0A8D8T744_9HEMI</name>
<evidence type="ECO:0000313" key="1">
    <source>
        <dbReference type="EMBL" id="CAG6680647.1"/>
    </source>
</evidence>
<protein>
    <submittedName>
        <fullName evidence="1">Uncharacterized protein</fullName>
    </submittedName>
</protein>
<sequence>MEKKEIKSWGRRKIICTNSRSNNFITNNYYSRREINFSIKGGKIIKYHYNIGNFALLDQISIKVPTRKRRQNNYLLNHIAEPRCHFGRKKSNIWTEQEDFRK</sequence>
<reference evidence="1" key="1">
    <citation type="submission" date="2021-05" db="EMBL/GenBank/DDBJ databases">
        <authorList>
            <person name="Alioto T."/>
            <person name="Alioto T."/>
            <person name="Gomez Garrido J."/>
        </authorList>
    </citation>
    <scope>NUCLEOTIDE SEQUENCE</scope>
</reference>